<sequence length="580" mass="62700">RERECMEPTLLRAAKTGDVQQLLQLIEAHQSDGREMKRILLGTTPEKNTALHIAAKLGHVDFAMSIAHAEASLLVQQNSRGDSPLHWAARAGHDSIVSIFLSFPIDIKVELLELRNRWQNTALHEAVLNDCVGVVEKLTAEHPALASLVNNAGASPLYLAADRNSPHMVEMLLGCGGASHAGPNGQTALHAAVLRSHVITKMILKKSPNALQEVDSTGSTPLHYAASNGDVTMVERLLNQDPSVASLKDNDGLSALHVAASMGHLDLIKLLIKHNSESIELVDRGGRNLLHVAIEKKRVNVVKFALSMSELFDLVNEQDYEGNTPLHTAIINRNWKIVHILLGDKRVKTDIMNNKYLTPLDLATLNTEQGVALRMHKIMVELVGLGSRFSPGRLDKVVTKLPSDGEEDASRFRALANSLAIVAVLITTVTFAAAFTLPGGYSGRGMAVLGRRWAFRVFLTSDAAAMVSSIVAAYALIHTGSQDHDVRLHSLGVATKLIWVALGGMVVAFATGAYVSVESESLWLGVLICLVACSAPLLVWLTTYWPVAETVGATLNILRNGKIHGAAVAISQTFERASCW</sequence>
<name>A0A1D1XR67_9ARAE</name>
<keyword evidence="5 7" id="KW-0040">ANK repeat</keyword>
<accession>A0A1D1XR67</accession>
<keyword evidence="4 8" id="KW-1133">Transmembrane helix</keyword>
<feature type="repeat" description="ANK" evidence="7">
    <location>
        <begin position="321"/>
        <end position="342"/>
    </location>
</feature>
<feature type="non-terminal residue" evidence="10">
    <location>
        <position position="1"/>
    </location>
</feature>
<feature type="transmembrane region" description="Helical" evidence="8">
    <location>
        <begin position="497"/>
        <end position="515"/>
    </location>
</feature>
<dbReference type="PROSITE" id="PS50297">
    <property type="entry name" value="ANK_REP_REGION"/>
    <property type="match status" value="4"/>
</dbReference>
<evidence type="ECO:0000313" key="10">
    <source>
        <dbReference type="EMBL" id="JAT44874.1"/>
    </source>
</evidence>
<dbReference type="InterPro" id="IPR036770">
    <property type="entry name" value="Ankyrin_rpt-contain_sf"/>
</dbReference>
<dbReference type="InterPro" id="IPR026961">
    <property type="entry name" value="PGG_dom"/>
</dbReference>
<organism evidence="10">
    <name type="scientific">Anthurium amnicola</name>
    <dbReference type="NCBI Taxonomy" id="1678845"/>
    <lineage>
        <taxon>Eukaryota</taxon>
        <taxon>Viridiplantae</taxon>
        <taxon>Streptophyta</taxon>
        <taxon>Embryophyta</taxon>
        <taxon>Tracheophyta</taxon>
        <taxon>Spermatophyta</taxon>
        <taxon>Magnoliopsida</taxon>
        <taxon>Liliopsida</taxon>
        <taxon>Araceae</taxon>
        <taxon>Pothoideae</taxon>
        <taxon>Potheae</taxon>
        <taxon>Anthurium</taxon>
    </lineage>
</organism>
<reference evidence="10" key="1">
    <citation type="submission" date="2015-07" db="EMBL/GenBank/DDBJ databases">
        <title>Transcriptome Assembly of Anthurium amnicola.</title>
        <authorList>
            <person name="Suzuki J."/>
        </authorList>
    </citation>
    <scope>NUCLEOTIDE SEQUENCE</scope>
</reference>
<evidence type="ECO:0000256" key="3">
    <source>
        <dbReference type="ARBA" id="ARBA00022737"/>
    </source>
</evidence>
<dbReference type="AlphaFoldDB" id="A0A1D1XR67"/>
<feature type="repeat" description="ANK" evidence="7">
    <location>
        <begin position="80"/>
        <end position="112"/>
    </location>
</feature>
<dbReference type="EMBL" id="GDJX01023062">
    <property type="protein sequence ID" value="JAT44874.1"/>
    <property type="molecule type" value="Transcribed_RNA"/>
</dbReference>
<feature type="repeat" description="ANK" evidence="7">
    <location>
        <begin position="217"/>
        <end position="249"/>
    </location>
</feature>
<dbReference type="GO" id="GO:0005886">
    <property type="term" value="C:plasma membrane"/>
    <property type="evidence" value="ECO:0007669"/>
    <property type="project" value="TreeGrafter"/>
</dbReference>
<gene>
    <name evidence="10" type="primary">At2g01680_6</name>
    <name evidence="10" type="ORF">g.117888</name>
</gene>
<dbReference type="Gene3D" id="1.25.40.20">
    <property type="entry name" value="Ankyrin repeat-containing domain"/>
    <property type="match status" value="3"/>
</dbReference>
<proteinExistence type="predicted"/>
<dbReference type="PROSITE" id="PS50088">
    <property type="entry name" value="ANK_REPEAT"/>
    <property type="match status" value="4"/>
</dbReference>
<evidence type="ECO:0000256" key="5">
    <source>
        <dbReference type="ARBA" id="ARBA00023043"/>
    </source>
</evidence>
<evidence type="ECO:0000256" key="7">
    <source>
        <dbReference type="PROSITE-ProRule" id="PRU00023"/>
    </source>
</evidence>
<feature type="repeat" description="ANK" evidence="7">
    <location>
        <begin position="251"/>
        <end position="277"/>
    </location>
</feature>
<comment type="subcellular location">
    <subcellularLocation>
        <location evidence="1">Membrane</location>
        <topology evidence="1">Multi-pass membrane protein</topology>
    </subcellularLocation>
</comment>
<keyword evidence="6 8" id="KW-0472">Membrane</keyword>
<dbReference type="Pfam" id="PF12796">
    <property type="entry name" value="Ank_2"/>
    <property type="match status" value="3"/>
</dbReference>
<protein>
    <submittedName>
        <fullName evidence="10">Ankyrin repeat-containing protein At2g01680</fullName>
    </submittedName>
</protein>
<dbReference type="Pfam" id="PF13962">
    <property type="entry name" value="PGG"/>
    <property type="match status" value="1"/>
</dbReference>
<feature type="transmembrane region" description="Helical" evidence="8">
    <location>
        <begin position="522"/>
        <end position="541"/>
    </location>
</feature>
<dbReference type="SUPFAM" id="SSF48403">
    <property type="entry name" value="Ankyrin repeat"/>
    <property type="match status" value="1"/>
</dbReference>
<evidence type="ECO:0000259" key="9">
    <source>
        <dbReference type="Pfam" id="PF13962"/>
    </source>
</evidence>
<evidence type="ECO:0000256" key="2">
    <source>
        <dbReference type="ARBA" id="ARBA00022692"/>
    </source>
</evidence>
<feature type="transmembrane region" description="Helical" evidence="8">
    <location>
        <begin position="419"/>
        <end position="441"/>
    </location>
</feature>
<evidence type="ECO:0000256" key="4">
    <source>
        <dbReference type="ARBA" id="ARBA00022989"/>
    </source>
</evidence>
<evidence type="ECO:0000256" key="8">
    <source>
        <dbReference type="SAM" id="Phobius"/>
    </source>
</evidence>
<keyword evidence="3" id="KW-0677">Repeat</keyword>
<keyword evidence="2 8" id="KW-0812">Transmembrane</keyword>
<feature type="transmembrane region" description="Helical" evidence="8">
    <location>
        <begin position="453"/>
        <end position="477"/>
    </location>
</feature>
<feature type="domain" description="PGG" evidence="9">
    <location>
        <begin position="413"/>
        <end position="515"/>
    </location>
</feature>
<evidence type="ECO:0000256" key="6">
    <source>
        <dbReference type="ARBA" id="ARBA00023136"/>
    </source>
</evidence>
<dbReference type="InterPro" id="IPR002110">
    <property type="entry name" value="Ankyrin_rpt"/>
</dbReference>
<dbReference type="PANTHER" id="PTHR24186:SF50">
    <property type="entry name" value="ANKYRIN REPEAT-CONTAINING PROTEIN ITN1-LIKE ISOFORM X1"/>
    <property type="match status" value="1"/>
</dbReference>
<dbReference type="SMART" id="SM00248">
    <property type="entry name" value="ANK"/>
    <property type="match status" value="9"/>
</dbReference>
<evidence type="ECO:0000256" key="1">
    <source>
        <dbReference type="ARBA" id="ARBA00004141"/>
    </source>
</evidence>
<dbReference type="Pfam" id="PF13857">
    <property type="entry name" value="Ank_5"/>
    <property type="match status" value="1"/>
</dbReference>
<dbReference type="PANTHER" id="PTHR24186">
    <property type="entry name" value="PROTEIN PHOSPHATASE 1 REGULATORY SUBUNIT"/>
    <property type="match status" value="1"/>
</dbReference>